<sequence length="92" mass="9912">MNAKQLIAAVAVFAATGSTFAADTTEYVDFNGVQSTKTRAEVRSAIQQGPAAQSKEYVEFINVASTRSRDEVRKEAVQAARSSRADNTYFGS</sequence>
<evidence type="ECO:0000313" key="3">
    <source>
        <dbReference type="Proteomes" id="UP000031572"/>
    </source>
</evidence>
<proteinExistence type="predicted"/>
<dbReference type="Proteomes" id="UP000031572">
    <property type="component" value="Unassembled WGS sequence"/>
</dbReference>
<organism evidence="2 3">
    <name type="scientific">Noviherbaspirillum autotrophicum</name>
    <dbReference type="NCBI Taxonomy" id="709839"/>
    <lineage>
        <taxon>Bacteria</taxon>
        <taxon>Pseudomonadati</taxon>
        <taxon>Pseudomonadota</taxon>
        <taxon>Betaproteobacteria</taxon>
        <taxon>Burkholderiales</taxon>
        <taxon>Oxalobacteraceae</taxon>
        <taxon>Noviherbaspirillum</taxon>
    </lineage>
</organism>
<keyword evidence="1" id="KW-0732">Signal</keyword>
<evidence type="ECO:0008006" key="4">
    <source>
        <dbReference type="Google" id="ProtNLM"/>
    </source>
</evidence>
<accession>A0A0C2BVA2</accession>
<evidence type="ECO:0000313" key="2">
    <source>
        <dbReference type="EMBL" id="KIF81956.1"/>
    </source>
</evidence>
<dbReference type="OrthoDB" id="8718956at2"/>
<gene>
    <name evidence="2" type="ORF">TSA66_15940</name>
</gene>
<reference evidence="2 3" key="1">
    <citation type="submission" date="2014-12" db="EMBL/GenBank/DDBJ databases">
        <title>Denitrispirillum autotrophicum gen. nov., sp. nov., Denitrifying, Facultatively Autotrophic Bacteria Isolated from Rice Paddy Soil.</title>
        <authorList>
            <person name="Ishii S."/>
            <person name="Ashida N."/>
            <person name="Ohno H."/>
            <person name="Otsuka S."/>
            <person name="Yokota A."/>
            <person name="Senoo K."/>
        </authorList>
    </citation>
    <scope>NUCLEOTIDE SEQUENCE [LARGE SCALE GENOMIC DNA]</scope>
    <source>
        <strain evidence="2 3">TSA66</strain>
    </source>
</reference>
<dbReference type="RefSeq" id="WP_040040706.1">
    <property type="nucleotide sequence ID" value="NZ_JWJG01000028.1"/>
</dbReference>
<evidence type="ECO:0000256" key="1">
    <source>
        <dbReference type="SAM" id="SignalP"/>
    </source>
</evidence>
<comment type="caution">
    <text evidence="2">The sequence shown here is derived from an EMBL/GenBank/DDBJ whole genome shotgun (WGS) entry which is preliminary data.</text>
</comment>
<feature type="chain" id="PRO_5002146269" description="DUF4148 domain-containing protein" evidence="1">
    <location>
        <begin position="22"/>
        <end position="92"/>
    </location>
</feature>
<keyword evidence="3" id="KW-1185">Reference proteome</keyword>
<dbReference type="EMBL" id="JWJG01000028">
    <property type="protein sequence ID" value="KIF81956.1"/>
    <property type="molecule type" value="Genomic_DNA"/>
</dbReference>
<name>A0A0C2BVA2_9BURK</name>
<feature type="signal peptide" evidence="1">
    <location>
        <begin position="1"/>
        <end position="21"/>
    </location>
</feature>
<dbReference type="AlphaFoldDB" id="A0A0C2BVA2"/>
<protein>
    <recommendedName>
        <fullName evidence="4">DUF4148 domain-containing protein</fullName>
    </recommendedName>
</protein>